<dbReference type="Proteomes" id="UP000199060">
    <property type="component" value="Unassembled WGS sequence"/>
</dbReference>
<dbReference type="SUPFAM" id="SSF51126">
    <property type="entry name" value="Pectin lyase-like"/>
    <property type="match status" value="1"/>
</dbReference>
<evidence type="ECO:0000313" key="1">
    <source>
        <dbReference type="EMBL" id="SDD87609.1"/>
    </source>
</evidence>
<protein>
    <recommendedName>
        <fullName evidence="3">Right handed beta helix region</fullName>
    </recommendedName>
</protein>
<gene>
    <name evidence="1" type="ORF">SAMN04488104_10941</name>
</gene>
<dbReference type="InterPro" id="IPR012334">
    <property type="entry name" value="Pectin_lyas_fold"/>
</dbReference>
<dbReference type="Gene3D" id="2.160.20.10">
    <property type="entry name" value="Single-stranded right-handed beta-helix, Pectin lyase-like"/>
    <property type="match status" value="1"/>
</dbReference>
<sequence>MKSVLHLQLIRKVFQSLLFFGLSLFLLSGQTYSQQLSGTYSIGASGDYFTFSDAVTALTTNGISGPVTFEVQSGIYTEQILLGAISGASETNTITFESQSGNSEDVIIQYAATGTSDNYVVRFDGGSHFALKNLKVLALGTSYARTLHAQGDIENITIEQCVLESPDTSTANFDRGNVVFQPTSSSGVRFLGNTIVSGSNGIYYRGGTSSSFRGTGLELINNTISEVYSYGIYVDRLTAAVIEDNAVTMRATSWSSSYTLELTEVEG</sequence>
<dbReference type="AlphaFoldDB" id="A0A1G6YB21"/>
<accession>A0A1G6YB21</accession>
<proteinExistence type="predicted"/>
<dbReference type="EMBL" id="FNAC01000094">
    <property type="protein sequence ID" value="SDD87609.1"/>
    <property type="molecule type" value="Genomic_DNA"/>
</dbReference>
<dbReference type="STRING" id="686796.SAMN04488104_10941"/>
<evidence type="ECO:0008006" key="3">
    <source>
        <dbReference type="Google" id="ProtNLM"/>
    </source>
</evidence>
<dbReference type="SMART" id="SM00710">
    <property type="entry name" value="PbH1"/>
    <property type="match status" value="2"/>
</dbReference>
<keyword evidence="2" id="KW-1185">Reference proteome</keyword>
<feature type="non-terminal residue" evidence="1">
    <location>
        <position position="267"/>
    </location>
</feature>
<dbReference type="InterPro" id="IPR011050">
    <property type="entry name" value="Pectin_lyase_fold/virulence"/>
</dbReference>
<dbReference type="InterPro" id="IPR006626">
    <property type="entry name" value="PbH1"/>
</dbReference>
<evidence type="ECO:0000313" key="2">
    <source>
        <dbReference type="Proteomes" id="UP000199060"/>
    </source>
</evidence>
<organism evidence="1 2">
    <name type="scientific">Algoriphagus faecimaris</name>
    <dbReference type="NCBI Taxonomy" id="686796"/>
    <lineage>
        <taxon>Bacteria</taxon>
        <taxon>Pseudomonadati</taxon>
        <taxon>Bacteroidota</taxon>
        <taxon>Cytophagia</taxon>
        <taxon>Cytophagales</taxon>
        <taxon>Cyclobacteriaceae</taxon>
        <taxon>Algoriphagus</taxon>
    </lineage>
</organism>
<name>A0A1G6YB21_9BACT</name>
<reference evidence="2" key="1">
    <citation type="submission" date="2016-10" db="EMBL/GenBank/DDBJ databases">
        <authorList>
            <person name="Varghese N."/>
            <person name="Submissions S."/>
        </authorList>
    </citation>
    <scope>NUCLEOTIDE SEQUENCE [LARGE SCALE GENOMIC DNA]</scope>
    <source>
        <strain evidence="2">DSM 23095</strain>
    </source>
</reference>